<dbReference type="EMBL" id="JACHJJ010000015">
    <property type="protein sequence ID" value="MBB5965163.1"/>
    <property type="molecule type" value="Genomic_DNA"/>
</dbReference>
<name>A0A841D8F2_PLAVE</name>
<proteinExistence type="predicted"/>
<organism evidence="3 4">
    <name type="scientific">Planomonospora venezuelensis</name>
    <dbReference type="NCBI Taxonomy" id="1999"/>
    <lineage>
        <taxon>Bacteria</taxon>
        <taxon>Bacillati</taxon>
        <taxon>Actinomycetota</taxon>
        <taxon>Actinomycetes</taxon>
        <taxon>Streptosporangiales</taxon>
        <taxon>Streptosporangiaceae</taxon>
        <taxon>Planomonospora</taxon>
    </lineage>
</organism>
<sequence length="266" mass="28035">MKTLAAALCLAGTLTGCGAGDAVAELFADPAVITEDAPFRGSPSEKFADGAAGIVIPEAGAVAGFSAEDVRSALEISSRMLQAAYLDRKTLLGGEPDAYAKVLDPEQRKSFLEDLDHKSLEKNTRAWVVSFAPGTTELVGDVVKVQAKLSPGAGKDENGDPELRVDYEARFVYAVRPAGKAAPIVRVMAYGKGRHLFWRDEPKGRLRNWEGDSVDSWNAGTLCNSPDAFLRPDFAGEGGGSGPVDDAYGGKSAPVKEGECGSVEEI</sequence>
<comment type="caution">
    <text evidence="3">The sequence shown here is derived from an EMBL/GenBank/DDBJ whole genome shotgun (WGS) entry which is preliminary data.</text>
</comment>
<dbReference type="RefSeq" id="WP_221473941.1">
    <property type="nucleotide sequence ID" value="NZ_JACHJJ010000015.1"/>
</dbReference>
<evidence type="ECO:0000313" key="4">
    <source>
        <dbReference type="Proteomes" id="UP000562352"/>
    </source>
</evidence>
<accession>A0A841D8F2</accession>
<dbReference type="PROSITE" id="PS51257">
    <property type="entry name" value="PROKAR_LIPOPROTEIN"/>
    <property type="match status" value="1"/>
</dbReference>
<dbReference type="Proteomes" id="UP000562352">
    <property type="component" value="Unassembled WGS sequence"/>
</dbReference>
<gene>
    <name evidence="3" type="ORF">FHS22_004449</name>
</gene>
<keyword evidence="2" id="KW-0732">Signal</keyword>
<evidence type="ECO:0000313" key="3">
    <source>
        <dbReference type="EMBL" id="MBB5965163.1"/>
    </source>
</evidence>
<reference evidence="3 4" key="1">
    <citation type="submission" date="2020-08" db="EMBL/GenBank/DDBJ databases">
        <title>Genomic Encyclopedia of Type Strains, Phase III (KMG-III): the genomes of soil and plant-associated and newly described type strains.</title>
        <authorList>
            <person name="Whitman W."/>
        </authorList>
    </citation>
    <scope>NUCLEOTIDE SEQUENCE [LARGE SCALE GENOMIC DNA]</scope>
    <source>
        <strain evidence="3 4">CECT 3303</strain>
    </source>
</reference>
<feature type="region of interest" description="Disordered" evidence="1">
    <location>
        <begin position="233"/>
        <end position="266"/>
    </location>
</feature>
<evidence type="ECO:0008006" key="5">
    <source>
        <dbReference type="Google" id="ProtNLM"/>
    </source>
</evidence>
<feature type="signal peptide" evidence="2">
    <location>
        <begin position="1"/>
        <end position="19"/>
    </location>
</feature>
<keyword evidence="4" id="KW-1185">Reference proteome</keyword>
<protein>
    <recommendedName>
        <fullName evidence="5">Lipoprotein</fullName>
    </recommendedName>
</protein>
<feature type="chain" id="PRO_5039459849" description="Lipoprotein" evidence="2">
    <location>
        <begin position="20"/>
        <end position="266"/>
    </location>
</feature>
<dbReference type="AlphaFoldDB" id="A0A841D8F2"/>
<evidence type="ECO:0000256" key="2">
    <source>
        <dbReference type="SAM" id="SignalP"/>
    </source>
</evidence>
<evidence type="ECO:0000256" key="1">
    <source>
        <dbReference type="SAM" id="MobiDB-lite"/>
    </source>
</evidence>